<evidence type="ECO:0000259" key="3">
    <source>
        <dbReference type="Pfam" id="PF13407"/>
    </source>
</evidence>
<dbReference type="CDD" id="cd19992">
    <property type="entry name" value="PBP1_ABC_xylose_binding-like"/>
    <property type="match status" value="1"/>
</dbReference>
<dbReference type="OrthoDB" id="9769193at2"/>
<dbReference type="Gene3D" id="3.40.50.2300">
    <property type="match status" value="2"/>
</dbReference>
<dbReference type="Proteomes" id="UP000184310">
    <property type="component" value="Unassembled WGS sequence"/>
</dbReference>
<reference evidence="4 5" key="1">
    <citation type="submission" date="2016-11" db="EMBL/GenBank/DDBJ databases">
        <authorList>
            <person name="Jaros S."/>
            <person name="Januszkiewicz K."/>
            <person name="Wedrychowicz H."/>
        </authorList>
    </citation>
    <scope>NUCLEOTIDE SEQUENCE [LARGE SCALE GENOMIC DNA]</scope>
    <source>
        <strain evidence="4 5">DSM 21758</strain>
    </source>
</reference>
<dbReference type="GO" id="GO:0030288">
    <property type="term" value="C:outer membrane-bounded periplasmic space"/>
    <property type="evidence" value="ECO:0007669"/>
    <property type="project" value="TreeGrafter"/>
</dbReference>
<dbReference type="GO" id="GO:0030246">
    <property type="term" value="F:carbohydrate binding"/>
    <property type="evidence" value="ECO:0007669"/>
    <property type="project" value="TreeGrafter"/>
</dbReference>
<proteinExistence type="predicted"/>
<dbReference type="InterPro" id="IPR050555">
    <property type="entry name" value="Bact_Solute-Bind_Prot2"/>
</dbReference>
<organism evidence="4 5">
    <name type="scientific">Clostridium cavendishii DSM 21758</name>
    <dbReference type="NCBI Taxonomy" id="1121302"/>
    <lineage>
        <taxon>Bacteria</taxon>
        <taxon>Bacillati</taxon>
        <taxon>Bacillota</taxon>
        <taxon>Clostridia</taxon>
        <taxon>Eubacteriales</taxon>
        <taxon>Clostridiaceae</taxon>
        <taxon>Clostridium</taxon>
    </lineage>
</organism>
<gene>
    <name evidence="4" type="ORF">SAMN02745163_02944</name>
</gene>
<protein>
    <submittedName>
        <fullName evidence="4">D-xylose transport system substrate-binding protein</fullName>
    </submittedName>
</protein>
<dbReference type="SUPFAM" id="SSF53822">
    <property type="entry name" value="Periplasmic binding protein-like I"/>
    <property type="match status" value="1"/>
</dbReference>
<dbReference type="InterPro" id="IPR028082">
    <property type="entry name" value="Peripla_BP_I"/>
</dbReference>
<dbReference type="RefSeq" id="WP_072989309.1">
    <property type="nucleotide sequence ID" value="NZ_FQZB01000012.1"/>
</dbReference>
<dbReference type="PANTHER" id="PTHR30036">
    <property type="entry name" value="D-XYLOSE-BINDING PERIPLASMIC PROTEIN"/>
    <property type="match status" value="1"/>
</dbReference>
<dbReference type="InterPro" id="IPR025997">
    <property type="entry name" value="SBP_2_dom"/>
</dbReference>
<name>A0A1M6NM12_9CLOT</name>
<sequence length="354" mass="39137">MYISIPDVFIVPIYYAEEDILNIKKIILPEYNSYNNLLAEDINRNKIVIGVAFPDQIIPRLQRIKMFMEEYAKAKGVTLKIVNADLDAAKQASQVDSLISDGIDALILMPVDSYSAADLVEKAHKAGIKVIDYDRLIQNSDSDLYISFNGITSGELQGQYLVRTVPKGNYIIMSGDPDNFNSKLYKEAAMKYIEPLADIKDINIVVDKPVKNWDAGIAFKIVEDALISNNNKIDAILAPNDIIAGAAIDALKAQGLAGKVVITGQDADLEAAQRIVKRTQSMTIFKDAREEAHAAIDAAIKLANKKTIDVSIYVYNGKKDIPSILLTPIVVDKNNINSVLIDSGYLKQNEVYRK</sequence>
<evidence type="ECO:0000256" key="2">
    <source>
        <dbReference type="ARBA" id="ARBA00022729"/>
    </source>
</evidence>
<dbReference type="STRING" id="1121302.SAMN02745163_02944"/>
<dbReference type="EMBL" id="FQZB01000012">
    <property type="protein sequence ID" value="SHJ96592.1"/>
    <property type="molecule type" value="Genomic_DNA"/>
</dbReference>
<accession>A0A1M6NM12</accession>
<comment type="subcellular location">
    <subcellularLocation>
        <location evidence="1">Cell envelope</location>
    </subcellularLocation>
</comment>
<keyword evidence="5" id="KW-1185">Reference proteome</keyword>
<evidence type="ECO:0000313" key="5">
    <source>
        <dbReference type="Proteomes" id="UP000184310"/>
    </source>
</evidence>
<keyword evidence="2" id="KW-0732">Signal</keyword>
<evidence type="ECO:0000313" key="4">
    <source>
        <dbReference type="EMBL" id="SHJ96592.1"/>
    </source>
</evidence>
<dbReference type="PANTHER" id="PTHR30036:SF1">
    <property type="entry name" value="D-XYLOSE-BINDING PERIPLASMIC PROTEIN"/>
    <property type="match status" value="1"/>
</dbReference>
<dbReference type="AlphaFoldDB" id="A0A1M6NM12"/>
<feature type="domain" description="Periplasmic binding protein" evidence="3">
    <location>
        <begin position="49"/>
        <end position="306"/>
    </location>
</feature>
<evidence type="ECO:0000256" key="1">
    <source>
        <dbReference type="ARBA" id="ARBA00004196"/>
    </source>
</evidence>
<dbReference type="Pfam" id="PF13407">
    <property type="entry name" value="Peripla_BP_4"/>
    <property type="match status" value="1"/>
</dbReference>